<proteinExistence type="predicted"/>
<feature type="transmembrane region" description="Helical" evidence="2">
    <location>
        <begin position="57"/>
        <end position="81"/>
    </location>
</feature>
<feature type="repeat" description="TPR" evidence="1">
    <location>
        <begin position="498"/>
        <end position="531"/>
    </location>
</feature>
<comment type="caution">
    <text evidence="3">The sequence shown here is derived from an EMBL/GenBank/DDBJ whole genome shotgun (WGS) entry which is preliminary data.</text>
</comment>
<dbReference type="PROSITE" id="PS50005">
    <property type="entry name" value="TPR"/>
    <property type="match status" value="3"/>
</dbReference>
<name>A0A553V3W8_9HELI</name>
<gene>
    <name evidence="3" type="ORF">FNE76_00085</name>
</gene>
<reference evidence="3 4" key="3">
    <citation type="submission" date="2019-07" db="EMBL/GenBank/DDBJ databases">
        <authorList>
            <person name="Papic B."/>
        </authorList>
    </citation>
    <scope>NUCLEOTIDE SEQUENCE [LARGE SCALE GENOMIC DNA]</scope>
    <source>
        <strain evidence="3 4">L8b</strain>
    </source>
</reference>
<dbReference type="EMBL" id="VKGC01000001">
    <property type="protein sequence ID" value="TSA86911.1"/>
    <property type="molecule type" value="Genomic_DNA"/>
</dbReference>
<accession>A0A553V3W8</accession>
<dbReference type="SUPFAM" id="SSF48452">
    <property type="entry name" value="TPR-like"/>
    <property type="match status" value="2"/>
</dbReference>
<dbReference type="Pfam" id="PF13174">
    <property type="entry name" value="TPR_6"/>
    <property type="match status" value="1"/>
</dbReference>
<dbReference type="Pfam" id="PF13181">
    <property type="entry name" value="TPR_8"/>
    <property type="match status" value="1"/>
</dbReference>
<feature type="repeat" description="TPR" evidence="1">
    <location>
        <begin position="300"/>
        <end position="333"/>
    </location>
</feature>
<feature type="repeat" description="TPR" evidence="1">
    <location>
        <begin position="167"/>
        <end position="200"/>
    </location>
</feature>
<keyword evidence="1" id="KW-0802">TPR repeat</keyword>
<keyword evidence="2" id="KW-0812">Transmembrane</keyword>
<dbReference type="Pfam" id="PF13432">
    <property type="entry name" value="TPR_16"/>
    <property type="match status" value="2"/>
</dbReference>
<dbReference type="InterPro" id="IPR019734">
    <property type="entry name" value="TPR_rpt"/>
</dbReference>
<evidence type="ECO:0000313" key="4">
    <source>
        <dbReference type="Proteomes" id="UP000319322"/>
    </source>
</evidence>
<dbReference type="Gene3D" id="1.25.40.10">
    <property type="entry name" value="Tetratricopeptide repeat domain"/>
    <property type="match status" value="3"/>
</dbReference>
<evidence type="ECO:0000313" key="3">
    <source>
        <dbReference type="EMBL" id="TSA86911.1"/>
    </source>
</evidence>
<evidence type="ECO:0000256" key="2">
    <source>
        <dbReference type="SAM" id="Phobius"/>
    </source>
</evidence>
<dbReference type="PANTHER" id="PTHR12558">
    <property type="entry name" value="CELL DIVISION CYCLE 16,23,27"/>
    <property type="match status" value="1"/>
</dbReference>
<protein>
    <submittedName>
        <fullName evidence="3">Tetratricopeptide repeat protein</fullName>
    </submittedName>
</protein>
<reference evidence="4" key="2">
    <citation type="submission" date="2019-07" db="EMBL/GenBank/DDBJ databases">
        <title>Helicobacter labacensis sp. nov., Helicobacter mehlei sp. nov. and Helicobacter vulpis sp. nov., isolated from gastric mucosa of red fox (Vulpis vulpis).</title>
        <authorList>
            <person name="Papic B."/>
        </authorList>
    </citation>
    <scope>NUCLEOTIDE SEQUENCE [LARGE SCALE GENOMIC DNA]</scope>
    <source>
        <strain evidence="4">L8b</strain>
    </source>
</reference>
<reference evidence="3 4" key="1">
    <citation type="submission" date="2019-07" db="EMBL/GenBank/DDBJ databases">
        <title>Helicobacter labacensis sp. nov., Helicobacter mehlei sp. nov. and Helicobacter vulpis sp. nov., isolated from gastric mucosa of red fox (Vulpis vulpis).</title>
        <authorList>
            <person name="Kusar D."/>
            <person name="Gruntar I."/>
            <person name="Pate M."/>
            <person name="Zajc U."/>
            <person name="Ocepek M."/>
        </authorList>
    </citation>
    <scope>NUCLEOTIDE SEQUENCE [LARGE SCALE GENOMIC DNA]</scope>
    <source>
        <strain evidence="3 4">L8b</strain>
    </source>
</reference>
<dbReference type="AlphaFoldDB" id="A0A553V3W8"/>
<dbReference type="SMART" id="SM00028">
    <property type="entry name" value="TPR"/>
    <property type="match status" value="5"/>
</dbReference>
<keyword evidence="4" id="KW-1185">Reference proteome</keyword>
<dbReference type="Proteomes" id="UP000319322">
    <property type="component" value="Unassembled WGS sequence"/>
</dbReference>
<evidence type="ECO:0000256" key="1">
    <source>
        <dbReference type="PROSITE-ProRule" id="PRU00339"/>
    </source>
</evidence>
<keyword evidence="2" id="KW-0472">Membrane</keyword>
<organism evidence="3 4">
    <name type="scientific">Helicobacter mehlei</name>
    <dbReference type="NCBI Taxonomy" id="2316080"/>
    <lineage>
        <taxon>Bacteria</taxon>
        <taxon>Pseudomonadati</taxon>
        <taxon>Campylobacterota</taxon>
        <taxon>Epsilonproteobacteria</taxon>
        <taxon>Campylobacterales</taxon>
        <taxon>Helicobacteraceae</taxon>
        <taxon>Helicobacter</taxon>
    </lineage>
</organism>
<dbReference type="RefSeq" id="WP_120948158.1">
    <property type="nucleotide sequence ID" value="NZ_QXQP01000010.1"/>
</dbReference>
<dbReference type="InterPro" id="IPR011990">
    <property type="entry name" value="TPR-like_helical_dom_sf"/>
</dbReference>
<keyword evidence="2" id="KW-1133">Transmembrane helix</keyword>
<dbReference type="OrthoDB" id="5346105at2"/>
<sequence>MDQTPPEQTPPEPTSPTKPGLVARLQNLKGLFSSNPVPRLKEALLENWTNLKSRPRLYISVLGGIGFLFLLIMALVAFSVIHHRNERAEKMEEASKSAPLERLTKIEQNEDFVLENLPTPKASASRIPLSNEEKINELIKKADLLYNQGQVEESLQIFHYIAQMSSSIANHNLGVIQMRQQNYTEALRSFDRAIAAKKNTSVSSIDAMVAAFYLNNMDLYTRYLKLTMQNLHQLEKQPIYSYVYALGLYYGGHYFEALSALTNPNSDLFRDARERLSAKMFLLFGDADRAIYHLEPIANAKDFKSLGLLYARTGNYSQALEYLHRYNSNYPQDMEALLAMQIIALKIGDLPVASSMLDLLLHGIKKDRQKEKILSDTYPIEPILNPHFFDINMIRRDFWQTNFRGSIGLPVVHILFYYAPFKLVESKKALGSIQEGVFFVDTTGKQDFDKAITLLQKGKNIGIADQHTINGLRNLSKWHLRAALHDFKQALEANPNSATSHYNIGLIYAQLEDYHNASFHFKKAYYLDNANVLGGIFAVLAAKLAYEDPAVFLQQLTKDFQTLNFHDSIQHDFLSSFIGYLNGVNNDDLSWISKAHKPMPIYYALNIAYANKAQDKQRLVDSFVALKKMYPNNMLTNIFYEMMLKYRADIKQMLGVYAFLTSKKVNLEELFHGPLLARKMFIYMGFITGLLSYEEDLLTARLSVSQDQNLSIDLMRMLALTSIFQKKYQKAASILNYLIDSLDEKSVEPLALASLANMALGRFGDAALYLELAKTKYPGNYDVRYGLGLLYQRAGNLEASLNSFRGIKSPNFHSLYFDFQIKAPTNQEDFP</sequence>
<dbReference type="PANTHER" id="PTHR12558:SF13">
    <property type="entry name" value="CELL DIVISION CYCLE PROTEIN 27 HOMOLOG"/>
    <property type="match status" value="1"/>
</dbReference>